<dbReference type="EMBL" id="JACXAH010000012">
    <property type="protein sequence ID" value="MBD1372645.1"/>
    <property type="molecule type" value="Genomic_DNA"/>
</dbReference>
<dbReference type="PANTHER" id="PTHR47197">
    <property type="entry name" value="PROTEIN NIRF"/>
    <property type="match status" value="1"/>
</dbReference>
<dbReference type="PANTHER" id="PTHR47197:SF3">
    <property type="entry name" value="DIHYDRO-HEME D1 DEHYDROGENASE"/>
    <property type="match status" value="1"/>
</dbReference>
<proteinExistence type="predicted"/>
<gene>
    <name evidence="1" type="ORF">IC620_09790</name>
</gene>
<reference evidence="1" key="1">
    <citation type="submission" date="2020-09" db="EMBL/GenBank/DDBJ databases">
        <title>A novel bacterium of genus Hazenella, isolated from South China Sea.</title>
        <authorList>
            <person name="Huang H."/>
            <person name="Mo K."/>
            <person name="Hu Y."/>
        </authorList>
    </citation>
    <scope>NUCLEOTIDE SEQUENCE</scope>
    <source>
        <strain evidence="1">IB182357</strain>
    </source>
</reference>
<dbReference type="InterPro" id="IPR011964">
    <property type="entry name" value="YVTN_b-propeller_repeat"/>
</dbReference>
<dbReference type="InterPro" id="IPR011048">
    <property type="entry name" value="Haem_d1_sf"/>
</dbReference>
<dbReference type="InterPro" id="IPR015943">
    <property type="entry name" value="WD40/YVTN_repeat-like_dom_sf"/>
</dbReference>
<accession>A0A926RTC4</accession>
<comment type="caution">
    <text evidence="1">The sequence shown here is derived from an EMBL/GenBank/DDBJ whole genome shotgun (WGS) entry which is preliminary data.</text>
</comment>
<dbReference type="RefSeq" id="WP_191140548.1">
    <property type="nucleotide sequence ID" value="NZ_JACXAG020000006.1"/>
</dbReference>
<evidence type="ECO:0000313" key="2">
    <source>
        <dbReference type="Proteomes" id="UP000661691"/>
    </source>
</evidence>
<dbReference type="AlphaFoldDB" id="A0A926RTC4"/>
<sequence>MEVALTSICKKINRNIDAILKANHVSNLTTVYEIALCLNKRMEKTLLNRFSKLSLRRKLRKFISTLKGFRSHPNETNLKILLKTAKDLQKSLLDMMVASESNIAYITNTLSNSVSILDATQPLQSPLPTFKTQQCPKSLTISPDNLNLFIPNTNTSNPGKVTLYNTTTAKITTFNVGNNPCAVAVSNDNNTFYTVNSGSRTVTVITNLNQKTIKTLPVGSSPRNIALTPDGTKAYIVNAGSRSVTVIDTTRNQVISTIAVGNNPQALTMSPDGTVVYVANAGEKTVSIIHTSDDTPITVPKLNLMGNPINIIFVQPNENQNLAYITTKSSNSIAVVDVATKTIVDTIIINSPTIMVATPDQTRIYVARSTQNKVSVISTLTNKVIKDISVDGSPSWITITGNGDLVVVTLSNSNQVQVISTSTNTIIDTQSVGKQPRYVTTMRGNPRN</sequence>
<dbReference type="SUPFAM" id="SSF51004">
    <property type="entry name" value="C-terminal (heme d1) domain of cytochrome cd1-nitrite reductase"/>
    <property type="match status" value="1"/>
</dbReference>
<dbReference type="NCBIfam" id="TIGR02276">
    <property type="entry name" value="beta_rpt_yvtn"/>
    <property type="match status" value="2"/>
</dbReference>
<evidence type="ECO:0000313" key="1">
    <source>
        <dbReference type="EMBL" id="MBD1372645.1"/>
    </source>
</evidence>
<dbReference type="Gene3D" id="2.130.10.10">
    <property type="entry name" value="YVTN repeat-like/Quinoprotein amine dehydrogenase"/>
    <property type="match status" value="2"/>
</dbReference>
<dbReference type="InterPro" id="IPR019405">
    <property type="entry name" value="Lactonase_7-beta_prop"/>
</dbReference>
<dbReference type="Proteomes" id="UP000661691">
    <property type="component" value="Unassembled WGS sequence"/>
</dbReference>
<name>A0A926RTC4_9BACL</name>
<protein>
    <submittedName>
        <fullName evidence="1">YncE family protein</fullName>
    </submittedName>
</protein>
<dbReference type="Pfam" id="PF10282">
    <property type="entry name" value="Lactonase"/>
    <property type="match status" value="1"/>
</dbReference>
<keyword evidence="2" id="KW-1185">Reference proteome</keyword>
<dbReference type="InterPro" id="IPR051200">
    <property type="entry name" value="Host-pathogen_enzymatic-act"/>
</dbReference>
<organism evidence="1 2">
    <name type="scientific">Polycladospora coralii</name>
    <dbReference type="NCBI Taxonomy" id="2771432"/>
    <lineage>
        <taxon>Bacteria</taxon>
        <taxon>Bacillati</taxon>
        <taxon>Bacillota</taxon>
        <taxon>Bacilli</taxon>
        <taxon>Bacillales</taxon>
        <taxon>Thermoactinomycetaceae</taxon>
        <taxon>Polycladospora</taxon>
    </lineage>
</organism>